<dbReference type="InterPro" id="IPR039205">
    <property type="entry name" value="NDUFA11"/>
</dbReference>
<proteinExistence type="inferred from homology"/>
<evidence type="ECO:0000256" key="3">
    <source>
        <dbReference type="ARBA" id="ARBA00018191"/>
    </source>
</evidence>
<evidence type="ECO:0000256" key="7">
    <source>
        <dbReference type="ARBA" id="ARBA00023128"/>
    </source>
</evidence>
<accession>A0A3R7SW16</accession>
<organism evidence="12 13">
    <name type="scientific">Penaeus vannamei</name>
    <name type="common">Whiteleg shrimp</name>
    <name type="synonym">Litopenaeus vannamei</name>
    <dbReference type="NCBI Taxonomy" id="6689"/>
    <lineage>
        <taxon>Eukaryota</taxon>
        <taxon>Metazoa</taxon>
        <taxon>Ecdysozoa</taxon>
        <taxon>Arthropoda</taxon>
        <taxon>Crustacea</taxon>
        <taxon>Multicrustacea</taxon>
        <taxon>Malacostraca</taxon>
        <taxon>Eumalacostraca</taxon>
        <taxon>Eucarida</taxon>
        <taxon>Decapoda</taxon>
        <taxon>Dendrobranchiata</taxon>
        <taxon>Penaeoidea</taxon>
        <taxon>Penaeidae</taxon>
        <taxon>Penaeus</taxon>
    </lineage>
</organism>
<dbReference type="PANTHER" id="PTHR21382:SF1">
    <property type="entry name" value="NADH DEHYDROGENASE [UBIQUINONE] 1 ALPHA SUBCOMPLEX SUBUNIT 11"/>
    <property type="match status" value="1"/>
</dbReference>
<evidence type="ECO:0000256" key="4">
    <source>
        <dbReference type="ARBA" id="ARBA00022692"/>
    </source>
</evidence>
<dbReference type="GO" id="GO:0005743">
    <property type="term" value="C:mitochondrial inner membrane"/>
    <property type="evidence" value="ECO:0007669"/>
    <property type="project" value="UniProtKB-SubCell"/>
</dbReference>
<keyword evidence="4 11" id="KW-0812">Transmembrane</keyword>
<evidence type="ECO:0000313" key="12">
    <source>
        <dbReference type="EMBL" id="ROT78097.1"/>
    </source>
</evidence>
<sequence length="118" mass="12430">MYTKPQGYVPTLGAYVRSTVPLAGAGAVFAAVTCASTSLRGKDDKLNYFLGGSAAGGIIGVAARTFRVGVPVAAFLGLSAILYKDSKDNGWKLFPGVTHRVGSFDHVSYDFTLQKSHK</sequence>
<reference evidence="12 13" key="2">
    <citation type="submission" date="2019-01" db="EMBL/GenBank/DDBJ databases">
        <title>The decoding of complex shrimp genome reveals the adaptation for benthos swimmer, frequently molting mechanism and breeding impact on genome.</title>
        <authorList>
            <person name="Sun Y."/>
            <person name="Gao Y."/>
            <person name="Yu Y."/>
        </authorList>
    </citation>
    <scope>NUCLEOTIDE SEQUENCE [LARGE SCALE GENOMIC DNA]</scope>
    <source>
        <tissue evidence="12">Muscle</tissue>
    </source>
</reference>
<name>A0A3R7SW16_PENVA</name>
<protein>
    <recommendedName>
        <fullName evidence="3">NADH dehydrogenase [ubiquinone] 1 alpha subcomplex subunit 11</fullName>
    </recommendedName>
    <alternativeName>
        <fullName evidence="9">Complex I-B14.7</fullName>
    </alternativeName>
    <alternativeName>
        <fullName evidence="10">NADH-ubiquinone oxidoreductase subunit B14.7</fullName>
    </alternativeName>
</protein>
<keyword evidence="8 11" id="KW-0472">Membrane</keyword>
<keyword evidence="5" id="KW-0999">Mitochondrion inner membrane</keyword>
<comment type="subcellular location">
    <subcellularLocation>
        <location evidence="1">Mitochondrion inner membrane</location>
        <topology evidence="1">Multi-pass membrane protein</topology>
        <orientation evidence="1">Matrix side</orientation>
    </subcellularLocation>
</comment>
<comment type="similarity">
    <text evidence="2">Belongs to the complex I NDUFA11 subunit family.</text>
</comment>
<evidence type="ECO:0000256" key="6">
    <source>
        <dbReference type="ARBA" id="ARBA00022989"/>
    </source>
</evidence>
<gene>
    <name evidence="12" type="ORF">C7M84_003185</name>
</gene>
<evidence type="ECO:0000256" key="8">
    <source>
        <dbReference type="ARBA" id="ARBA00023136"/>
    </source>
</evidence>
<dbReference type="GO" id="GO:0045271">
    <property type="term" value="C:respiratory chain complex I"/>
    <property type="evidence" value="ECO:0007669"/>
    <property type="project" value="InterPro"/>
</dbReference>
<comment type="caution">
    <text evidence="12">The sequence shown here is derived from an EMBL/GenBank/DDBJ whole genome shotgun (WGS) entry which is preliminary data.</text>
</comment>
<keyword evidence="6 11" id="KW-1133">Transmembrane helix</keyword>
<dbReference type="STRING" id="6689.A0A3R7SW16"/>
<keyword evidence="7" id="KW-0496">Mitochondrion</keyword>
<feature type="transmembrane region" description="Helical" evidence="11">
    <location>
        <begin position="46"/>
        <end position="62"/>
    </location>
</feature>
<evidence type="ECO:0000313" key="13">
    <source>
        <dbReference type="Proteomes" id="UP000283509"/>
    </source>
</evidence>
<evidence type="ECO:0000256" key="1">
    <source>
        <dbReference type="ARBA" id="ARBA00004292"/>
    </source>
</evidence>
<evidence type="ECO:0000256" key="11">
    <source>
        <dbReference type="SAM" id="Phobius"/>
    </source>
</evidence>
<keyword evidence="13" id="KW-1185">Reference proteome</keyword>
<feature type="transmembrane region" description="Helical" evidence="11">
    <location>
        <begin position="20"/>
        <end position="39"/>
    </location>
</feature>
<dbReference type="AlphaFoldDB" id="A0A3R7SW16"/>
<evidence type="ECO:0000256" key="2">
    <source>
        <dbReference type="ARBA" id="ARBA00008699"/>
    </source>
</evidence>
<dbReference type="GO" id="GO:0006120">
    <property type="term" value="P:mitochondrial electron transport, NADH to ubiquinone"/>
    <property type="evidence" value="ECO:0007669"/>
    <property type="project" value="InterPro"/>
</dbReference>
<dbReference type="Proteomes" id="UP000283509">
    <property type="component" value="Unassembled WGS sequence"/>
</dbReference>
<evidence type="ECO:0000256" key="5">
    <source>
        <dbReference type="ARBA" id="ARBA00022792"/>
    </source>
</evidence>
<reference evidence="12 13" key="1">
    <citation type="submission" date="2018-04" db="EMBL/GenBank/DDBJ databases">
        <authorList>
            <person name="Zhang X."/>
            <person name="Yuan J."/>
            <person name="Li F."/>
            <person name="Xiang J."/>
        </authorList>
    </citation>
    <scope>NUCLEOTIDE SEQUENCE [LARGE SCALE GENOMIC DNA]</scope>
    <source>
        <tissue evidence="12">Muscle</tissue>
    </source>
</reference>
<dbReference type="PANTHER" id="PTHR21382">
    <property type="entry name" value="NADH-UBIQUINONE OXIDOREDUCTASE SUBUNIT"/>
    <property type="match status" value="1"/>
</dbReference>
<evidence type="ECO:0000256" key="10">
    <source>
        <dbReference type="ARBA" id="ARBA00031497"/>
    </source>
</evidence>
<dbReference type="EMBL" id="QCYY01001430">
    <property type="protein sequence ID" value="ROT78097.1"/>
    <property type="molecule type" value="Genomic_DNA"/>
</dbReference>
<dbReference type="OrthoDB" id="1913277at2759"/>
<evidence type="ECO:0000256" key="9">
    <source>
        <dbReference type="ARBA" id="ARBA00030608"/>
    </source>
</evidence>